<dbReference type="Proteomes" id="UP001295444">
    <property type="component" value="Chromosome 03"/>
</dbReference>
<evidence type="ECO:0000313" key="4">
    <source>
        <dbReference type="Proteomes" id="UP001295444"/>
    </source>
</evidence>
<dbReference type="Pfam" id="PF00619">
    <property type="entry name" value="CARD"/>
    <property type="match status" value="1"/>
</dbReference>
<dbReference type="AlphaFoldDB" id="A0AAD1RSF0"/>
<feature type="domain" description="CARD" evidence="2">
    <location>
        <begin position="1"/>
        <end position="90"/>
    </location>
</feature>
<gene>
    <name evidence="3" type="ORF">PECUL_23A040234</name>
</gene>
<dbReference type="FunFam" id="1.10.533.10:FF:000081">
    <property type="entry name" value="Apoptotic protease-activating factor 1"/>
    <property type="match status" value="1"/>
</dbReference>
<evidence type="ECO:0000256" key="1">
    <source>
        <dbReference type="SAM" id="MobiDB-lite"/>
    </source>
</evidence>
<keyword evidence="3" id="KW-0378">Hydrolase</keyword>
<keyword evidence="4" id="KW-1185">Reference proteome</keyword>
<accession>A0AAD1RSF0</accession>
<dbReference type="PANTHER" id="PTHR15034">
    <property type="entry name" value="DEATH DOMAIN-CONTAINING PROTEIN CRADD"/>
    <property type="match status" value="1"/>
</dbReference>
<dbReference type="GO" id="GO:0006508">
    <property type="term" value="P:proteolysis"/>
    <property type="evidence" value="ECO:0007669"/>
    <property type="project" value="UniProtKB-KW"/>
</dbReference>
<dbReference type="EMBL" id="OW240914">
    <property type="protein sequence ID" value="CAH2277407.1"/>
    <property type="molecule type" value="Genomic_DNA"/>
</dbReference>
<dbReference type="SMART" id="SM00114">
    <property type="entry name" value="CARD"/>
    <property type="match status" value="1"/>
</dbReference>
<dbReference type="InterPro" id="IPR037939">
    <property type="entry name" value="CRADD"/>
</dbReference>
<evidence type="ECO:0000259" key="2">
    <source>
        <dbReference type="PROSITE" id="PS50209"/>
    </source>
</evidence>
<dbReference type="GO" id="GO:0070513">
    <property type="term" value="F:death domain binding"/>
    <property type="evidence" value="ECO:0007669"/>
    <property type="project" value="InterPro"/>
</dbReference>
<dbReference type="GO" id="GO:0008233">
    <property type="term" value="F:peptidase activity"/>
    <property type="evidence" value="ECO:0007669"/>
    <property type="project" value="UniProtKB-KW"/>
</dbReference>
<dbReference type="GO" id="GO:0002020">
    <property type="term" value="F:protease binding"/>
    <property type="evidence" value="ECO:0007669"/>
    <property type="project" value="InterPro"/>
</dbReference>
<protein>
    <submittedName>
        <fullName evidence="3">Apoptotic protease-activating factor 1 isoform X1</fullName>
    </submittedName>
</protein>
<dbReference type="SUPFAM" id="SSF47986">
    <property type="entry name" value="DEATH domain"/>
    <property type="match status" value="1"/>
</dbReference>
<organism evidence="3 4">
    <name type="scientific">Pelobates cultripes</name>
    <name type="common">Western spadefoot toad</name>
    <dbReference type="NCBI Taxonomy" id="61616"/>
    <lineage>
        <taxon>Eukaryota</taxon>
        <taxon>Metazoa</taxon>
        <taxon>Chordata</taxon>
        <taxon>Craniata</taxon>
        <taxon>Vertebrata</taxon>
        <taxon>Euteleostomi</taxon>
        <taxon>Amphibia</taxon>
        <taxon>Batrachia</taxon>
        <taxon>Anura</taxon>
        <taxon>Pelobatoidea</taxon>
        <taxon>Pelobatidae</taxon>
        <taxon>Pelobates</taxon>
    </lineage>
</organism>
<dbReference type="PROSITE" id="PS50209">
    <property type="entry name" value="CARD"/>
    <property type="match status" value="1"/>
</dbReference>
<dbReference type="InterPro" id="IPR011029">
    <property type="entry name" value="DEATH-like_dom_sf"/>
</dbReference>
<keyword evidence="3" id="KW-0645">Protease</keyword>
<name>A0AAD1RSF0_PELCU</name>
<evidence type="ECO:0000313" key="3">
    <source>
        <dbReference type="EMBL" id="CAH2277407.1"/>
    </source>
</evidence>
<reference evidence="3" key="1">
    <citation type="submission" date="2022-03" db="EMBL/GenBank/DDBJ databases">
        <authorList>
            <person name="Alioto T."/>
            <person name="Alioto T."/>
            <person name="Gomez Garrido J."/>
        </authorList>
    </citation>
    <scope>NUCLEOTIDE SEQUENCE</scope>
</reference>
<proteinExistence type="predicted"/>
<dbReference type="InterPro" id="IPR001315">
    <property type="entry name" value="CARD"/>
</dbReference>
<dbReference type="Gene3D" id="1.10.533.10">
    <property type="entry name" value="Death Domain, Fas"/>
    <property type="match status" value="1"/>
</dbReference>
<feature type="region of interest" description="Disordered" evidence="1">
    <location>
        <begin position="120"/>
        <end position="151"/>
    </location>
</feature>
<dbReference type="GO" id="GO:0042981">
    <property type="term" value="P:regulation of apoptotic process"/>
    <property type="evidence" value="ECO:0007669"/>
    <property type="project" value="InterPro"/>
</dbReference>
<sequence>MDEKCRSLLLQNRAALAKDIKTSYIMDNMISDGVLTVKEEESVKAQATSLERANHLINLILEKNNRAYISFFNALLHEGYKDLASLLREGVNIDLSTSGRHITTGITSYAPSHLHPHCTSLSQHPSCMSSSTKPYIHHTQSQNSQSLTPSP</sequence>
<dbReference type="PANTHER" id="PTHR15034:SF5">
    <property type="entry name" value="DEATH DOMAIN-CONTAINING PROTEIN CRADD"/>
    <property type="match status" value="1"/>
</dbReference>